<evidence type="ECO:0000259" key="9">
    <source>
        <dbReference type="Pfam" id="PF00884"/>
    </source>
</evidence>
<evidence type="ECO:0000256" key="7">
    <source>
        <dbReference type="ARBA" id="ARBA00023180"/>
    </source>
</evidence>
<dbReference type="PANTHER" id="PTHR42693:SF11">
    <property type="entry name" value="ARYLSULFATASE A"/>
    <property type="match status" value="1"/>
</dbReference>
<dbReference type="SUPFAM" id="SSF53649">
    <property type="entry name" value="Alkaline phosphatase-like"/>
    <property type="match status" value="1"/>
</dbReference>
<dbReference type="Proteomes" id="UP001487740">
    <property type="component" value="Unassembled WGS sequence"/>
</dbReference>
<evidence type="ECO:0000313" key="11">
    <source>
        <dbReference type="Proteomes" id="UP001487740"/>
    </source>
</evidence>
<dbReference type="InterPro" id="IPR017850">
    <property type="entry name" value="Alkaline_phosphatase_core_sf"/>
</dbReference>
<dbReference type="GO" id="GO:0004065">
    <property type="term" value="F:arylsulfatase activity"/>
    <property type="evidence" value="ECO:0007669"/>
    <property type="project" value="TreeGrafter"/>
</dbReference>
<sequence>MQEAQVTGTGEGRQDASSAPQPPPPNLVLLLADDLGYGDLRISGHPTSRTPVIDKLARESRFFTQHYVTSPVCSPSRASVLTGRLQVRNGVYPGTFVPSSILGLPRSETTIAALLKSKGYRTMIAGKWHLGVGREGEYLPTHYGFDHYLGLPYSHDMCPCLTCFPGPLPCHDTCWDHQVSCPLYSNNTIIEQPVDLLSLTHRLVKAAITFIADAATSGEPFFLYFPFLHIHHPQFAPEKFAGQSARGTVGDSLYELDWAVGQVVEALRHHNLLSNTLLWFSSDNGPSLSRHERGGCAGLLRCGKGTTMEGGVRVPAFVHWPTRISPGSSDGLVSAVDFLPTVASLSGLSTSGLTLDGVDISPLLWDPLAVSPRRYMPIYPESPTPPEGPFAVTNGTYKAHFYTKGSDLSDSSNFDPLCPGSHRLTKHDPPLLFNLHRDPGERYDLSADPEKSELLRDFTAWREEHMRGMTWDIPRTQLQDPLAQPCCTSPSCTPFPKCCDCPTSSPSAAPQPAKPDTSLNAITAHTSSLSCIEREKRKERHDKWLIFFTQFI</sequence>
<evidence type="ECO:0000256" key="5">
    <source>
        <dbReference type="ARBA" id="ARBA00022801"/>
    </source>
</evidence>
<name>A0AAW0SPK7_SCYPA</name>
<protein>
    <recommendedName>
        <fullName evidence="9">Sulfatase N-terminal domain-containing protein</fullName>
    </recommendedName>
</protein>
<comment type="cofactor">
    <cofactor evidence="1">
        <name>Ca(2+)</name>
        <dbReference type="ChEBI" id="CHEBI:29108"/>
    </cofactor>
</comment>
<gene>
    <name evidence="10" type="ORF">O3P69_009989</name>
</gene>
<proteinExistence type="inferred from homology"/>
<keyword evidence="4" id="KW-0732">Signal</keyword>
<keyword evidence="11" id="KW-1185">Reference proteome</keyword>
<feature type="region of interest" description="Disordered" evidence="8">
    <location>
        <begin position="1"/>
        <end position="25"/>
    </location>
</feature>
<keyword evidence="6" id="KW-0106">Calcium</keyword>
<keyword evidence="5" id="KW-0378">Hydrolase</keyword>
<accession>A0AAW0SPK7</accession>
<dbReference type="InterPro" id="IPR050738">
    <property type="entry name" value="Sulfatase"/>
</dbReference>
<comment type="similarity">
    <text evidence="2">Belongs to the sulfatase family.</text>
</comment>
<feature type="domain" description="Sulfatase N-terminal" evidence="9">
    <location>
        <begin position="25"/>
        <end position="347"/>
    </location>
</feature>
<keyword evidence="7" id="KW-0325">Glycoprotein</keyword>
<evidence type="ECO:0000256" key="6">
    <source>
        <dbReference type="ARBA" id="ARBA00022837"/>
    </source>
</evidence>
<dbReference type="InterPro" id="IPR024607">
    <property type="entry name" value="Sulfatase_CS"/>
</dbReference>
<organism evidence="10 11">
    <name type="scientific">Scylla paramamosain</name>
    <name type="common">Mud crab</name>
    <dbReference type="NCBI Taxonomy" id="85552"/>
    <lineage>
        <taxon>Eukaryota</taxon>
        <taxon>Metazoa</taxon>
        <taxon>Ecdysozoa</taxon>
        <taxon>Arthropoda</taxon>
        <taxon>Crustacea</taxon>
        <taxon>Multicrustacea</taxon>
        <taxon>Malacostraca</taxon>
        <taxon>Eumalacostraca</taxon>
        <taxon>Eucarida</taxon>
        <taxon>Decapoda</taxon>
        <taxon>Pleocyemata</taxon>
        <taxon>Brachyura</taxon>
        <taxon>Eubrachyura</taxon>
        <taxon>Portunoidea</taxon>
        <taxon>Portunidae</taxon>
        <taxon>Portuninae</taxon>
        <taxon>Scylla</taxon>
    </lineage>
</organism>
<reference evidence="10 11" key="1">
    <citation type="submission" date="2023-03" db="EMBL/GenBank/DDBJ databases">
        <title>High-quality genome of Scylla paramamosain provides insights in environmental adaptation.</title>
        <authorList>
            <person name="Zhang L."/>
        </authorList>
    </citation>
    <scope>NUCLEOTIDE SEQUENCE [LARGE SCALE GENOMIC DNA]</scope>
    <source>
        <strain evidence="10">LZ_2023a</strain>
        <tissue evidence="10">Muscle</tissue>
    </source>
</reference>
<dbReference type="InterPro" id="IPR000917">
    <property type="entry name" value="Sulfatase_N"/>
</dbReference>
<dbReference type="EMBL" id="JARAKH010000048">
    <property type="protein sequence ID" value="KAK8376746.1"/>
    <property type="molecule type" value="Genomic_DNA"/>
</dbReference>
<dbReference type="FunFam" id="3.40.720.10:FF:000023">
    <property type="entry name" value="Arylsulfatase A"/>
    <property type="match status" value="1"/>
</dbReference>
<evidence type="ECO:0000256" key="4">
    <source>
        <dbReference type="ARBA" id="ARBA00022729"/>
    </source>
</evidence>
<evidence type="ECO:0000256" key="3">
    <source>
        <dbReference type="ARBA" id="ARBA00022723"/>
    </source>
</evidence>
<evidence type="ECO:0000256" key="8">
    <source>
        <dbReference type="SAM" id="MobiDB-lite"/>
    </source>
</evidence>
<dbReference type="PROSITE" id="PS00149">
    <property type="entry name" value="SULFATASE_2"/>
    <property type="match status" value="1"/>
</dbReference>
<evidence type="ECO:0000256" key="2">
    <source>
        <dbReference type="ARBA" id="ARBA00008779"/>
    </source>
</evidence>
<evidence type="ECO:0000313" key="10">
    <source>
        <dbReference type="EMBL" id="KAK8376746.1"/>
    </source>
</evidence>
<dbReference type="Pfam" id="PF14707">
    <property type="entry name" value="Sulfatase_C"/>
    <property type="match status" value="1"/>
</dbReference>
<dbReference type="Pfam" id="PF00884">
    <property type="entry name" value="Sulfatase"/>
    <property type="match status" value="1"/>
</dbReference>
<dbReference type="PROSITE" id="PS00523">
    <property type="entry name" value="SULFATASE_1"/>
    <property type="match status" value="1"/>
</dbReference>
<dbReference type="Gene3D" id="3.40.720.10">
    <property type="entry name" value="Alkaline Phosphatase, subunit A"/>
    <property type="match status" value="1"/>
</dbReference>
<keyword evidence="3" id="KW-0479">Metal-binding</keyword>
<dbReference type="GO" id="GO:0046872">
    <property type="term" value="F:metal ion binding"/>
    <property type="evidence" value="ECO:0007669"/>
    <property type="project" value="UniProtKB-KW"/>
</dbReference>
<evidence type="ECO:0000256" key="1">
    <source>
        <dbReference type="ARBA" id="ARBA00001913"/>
    </source>
</evidence>
<dbReference type="PANTHER" id="PTHR42693">
    <property type="entry name" value="ARYLSULFATASE FAMILY MEMBER"/>
    <property type="match status" value="1"/>
</dbReference>
<dbReference type="AlphaFoldDB" id="A0AAW0SPK7"/>
<dbReference type="Gene3D" id="3.30.1120.10">
    <property type="match status" value="1"/>
</dbReference>
<comment type="caution">
    <text evidence="10">The sequence shown here is derived from an EMBL/GenBank/DDBJ whole genome shotgun (WGS) entry which is preliminary data.</text>
</comment>